<dbReference type="GO" id="GO:0004049">
    <property type="term" value="F:anthranilate synthase activity"/>
    <property type="evidence" value="ECO:0007669"/>
    <property type="project" value="UniProtKB-EC"/>
</dbReference>
<protein>
    <recommendedName>
        <fullName evidence="3">Anthranilate synthase component 1</fullName>
    </recommendedName>
</protein>
<comment type="caution">
    <text evidence="11">The sequence shown here is derived from an EMBL/GenBank/DDBJ whole genome shotgun (WGS) entry which is preliminary data.</text>
</comment>
<dbReference type="Proteomes" id="UP000256708">
    <property type="component" value="Unassembled WGS sequence"/>
</dbReference>
<dbReference type="GO" id="GO:0000162">
    <property type="term" value="P:L-tryptophan biosynthetic process"/>
    <property type="evidence" value="ECO:0007669"/>
    <property type="project" value="TreeGrafter"/>
</dbReference>
<name>A0A3D8LBY4_9BACT</name>
<dbReference type="RefSeq" id="WP_115565916.1">
    <property type="nucleotide sequence ID" value="NZ_QRGR01000012.1"/>
</dbReference>
<evidence type="ECO:0000256" key="7">
    <source>
        <dbReference type="ARBA" id="ARBA00025634"/>
    </source>
</evidence>
<feature type="domain" description="Anthranilate synthase component I N-terminal" evidence="10">
    <location>
        <begin position="16"/>
        <end position="162"/>
    </location>
</feature>
<keyword evidence="4" id="KW-0479">Metal-binding</keyword>
<dbReference type="Pfam" id="PF00425">
    <property type="entry name" value="Chorismate_bind"/>
    <property type="match status" value="1"/>
</dbReference>
<dbReference type="EMBL" id="QRGR01000012">
    <property type="protein sequence ID" value="RDV14804.1"/>
    <property type="molecule type" value="Genomic_DNA"/>
</dbReference>
<keyword evidence="6" id="KW-0456">Lyase</keyword>
<keyword evidence="5" id="KW-0460">Magnesium</keyword>
<dbReference type="InterPro" id="IPR019999">
    <property type="entry name" value="Anth_synth_I-like"/>
</dbReference>
<dbReference type="PANTHER" id="PTHR11236">
    <property type="entry name" value="AMINOBENZOATE/ANTHRANILATE SYNTHASE"/>
    <property type="match status" value="1"/>
</dbReference>
<evidence type="ECO:0000256" key="8">
    <source>
        <dbReference type="ARBA" id="ARBA00047683"/>
    </source>
</evidence>
<evidence type="ECO:0000256" key="3">
    <source>
        <dbReference type="ARBA" id="ARBA00020653"/>
    </source>
</evidence>
<evidence type="ECO:0000259" key="9">
    <source>
        <dbReference type="Pfam" id="PF00425"/>
    </source>
</evidence>
<gene>
    <name evidence="11" type="ORF">DXT99_12625</name>
</gene>
<dbReference type="PRINTS" id="PR00095">
    <property type="entry name" value="ANTSNTHASEI"/>
</dbReference>
<reference evidence="12" key="1">
    <citation type="submission" date="2018-08" db="EMBL/GenBank/DDBJ databases">
        <authorList>
            <person name="Liu Z.-W."/>
            <person name="Du Z.-J."/>
        </authorList>
    </citation>
    <scope>NUCLEOTIDE SEQUENCE [LARGE SCALE GENOMIC DNA]</scope>
    <source>
        <strain evidence="12">H4X</strain>
    </source>
</reference>
<evidence type="ECO:0000256" key="1">
    <source>
        <dbReference type="ARBA" id="ARBA00001946"/>
    </source>
</evidence>
<dbReference type="GO" id="GO:0046872">
    <property type="term" value="F:metal ion binding"/>
    <property type="evidence" value="ECO:0007669"/>
    <property type="project" value="UniProtKB-KW"/>
</dbReference>
<sequence length="470" mass="53369">MKNYKISTTYKRLLADTLTPVSVYLKLRDRFPNSILLESSDYHGAENSFSYICCSPMASIKAENEVLTETFPDGSIRHTDITREINVPERLAAFSGSFDIEEQTKFNFIHNGLFGYMNYDAVRYFEDIELNLRPDRQQIPDLYYAVYQHIIAINHFTNEAFIFAHSYNQGSDDGISQLEALLNSRNIPSYTFKPVGEEEHNISSHDYLKNIEKAKQHCFRGDVFQLVLSRRFAQAFQGDEFNVYRALRSVNPSPYLFYFDYGSFKIFGSSPEAQLVIKDKKASIFPIAGTFRRTGDDAADAALAEKLLADPKENAEHVMLVDLARNDISRNGHSVKVETFREIQFYSHVIHLVSKVSGELNKQEDSLPMIASTFPAGTLSGAPKHMAMQLIDRYETTNRAFYGGCIGFLDFNGNFNSAIMIRSFLSKDYKLYYQAGAGIVAASNPESELQEVDNKLMALRRALQIAQEIN</sequence>
<evidence type="ECO:0000313" key="12">
    <source>
        <dbReference type="Proteomes" id="UP000256708"/>
    </source>
</evidence>
<dbReference type="InterPro" id="IPR005801">
    <property type="entry name" value="ADC_synthase"/>
</dbReference>
<comment type="cofactor">
    <cofactor evidence="1">
        <name>Mg(2+)</name>
        <dbReference type="ChEBI" id="CHEBI:18420"/>
    </cofactor>
</comment>
<dbReference type="AlphaFoldDB" id="A0A3D8LBY4"/>
<comment type="subunit">
    <text evidence="2">Heterotetramer consisting of two non-identical subunits: a beta subunit (TrpG) and a large alpha subunit (TrpE).</text>
</comment>
<comment type="function">
    <text evidence="7">Part of a heterotetrameric complex that catalyzes the two-step biosynthesis of anthranilate, an intermediate in the biosynthesis of L-tryptophan. In the first step, the glutamine-binding beta subunit (TrpG) of anthranilate synthase (AS) provides the glutamine amidotransferase activity which generates ammonia as a substrate that, along with chorismate, is used in the second step, catalyzed by the large alpha subunit of AS (TrpE) to produce anthranilate. In the absence of TrpG, TrpE can synthesize anthranilate directly from chorismate and high concentrations of ammonia.</text>
</comment>
<comment type="catalytic activity">
    <reaction evidence="8">
        <text>chorismate + L-glutamine = anthranilate + pyruvate + L-glutamate + H(+)</text>
        <dbReference type="Rhea" id="RHEA:21732"/>
        <dbReference type="ChEBI" id="CHEBI:15361"/>
        <dbReference type="ChEBI" id="CHEBI:15378"/>
        <dbReference type="ChEBI" id="CHEBI:16567"/>
        <dbReference type="ChEBI" id="CHEBI:29748"/>
        <dbReference type="ChEBI" id="CHEBI:29985"/>
        <dbReference type="ChEBI" id="CHEBI:58359"/>
        <dbReference type="EC" id="4.1.3.27"/>
    </reaction>
</comment>
<accession>A0A3D8LBY4</accession>
<dbReference type="PANTHER" id="PTHR11236:SF48">
    <property type="entry name" value="ISOCHORISMATE SYNTHASE MENF"/>
    <property type="match status" value="1"/>
</dbReference>
<dbReference type="Gene3D" id="3.60.120.10">
    <property type="entry name" value="Anthranilate synthase"/>
    <property type="match status" value="1"/>
</dbReference>
<organism evidence="11 12">
    <name type="scientific">Pontibacter diazotrophicus</name>
    <dbReference type="NCBI Taxonomy" id="1400979"/>
    <lineage>
        <taxon>Bacteria</taxon>
        <taxon>Pseudomonadati</taxon>
        <taxon>Bacteroidota</taxon>
        <taxon>Cytophagia</taxon>
        <taxon>Cytophagales</taxon>
        <taxon>Hymenobacteraceae</taxon>
        <taxon>Pontibacter</taxon>
    </lineage>
</organism>
<proteinExistence type="predicted"/>
<dbReference type="SUPFAM" id="SSF56322">
    <property type="entry name" value="ADC synthase"/>
    <property type="match status" value="1"/>
</dbReference>
<dbReference type="InterPro" id="IPR006805">
    <property type="entry name" value="Anth_synth_I_N"/>
</dbReference>
<feature type="domain" description="Chorismate-utilising enzyme C-terminal" evidence="9">
    <location>
        <begin position="204"/>
        <end position="455"/>
    </location>
</feature>
<evidence type="ECO:0000256" key="4">
    <source>
        <dbReference type="ARBA" id="ARBA00022723"/>
    </source>
</evidence>
<dbReference type="InterPro" id="IPR015890">
    <property type="entry name" value="Chorismate_C"/>
</dbReference>
<dbReference type="OrthoDB" id="9803598at2"/>
<dbReference type="Pfam" id="PF04715">
    <property type="entry name" value="Anth_synt_I_N"/>
    <property type="match status" value="1"/>
</dbReference>
<evidence type="ECO:0000256" key="2">
    <source>
        <dbReference type="ARBA" id="ARBA00011575"/>
    </source>
</evidence>
<evidence type="ECO:0000256" key="6">
    <source>
        <dbReference type="ARBA" id="ARBA00023239"/>
    </source>
</evidence>
<evidence type="ECO:0000313" key="11">
    <source>
        <dbReference type="EMBL" id="RDV14804.1"/>
    </source>
</evidence>
<evidence type="ECO:0000256" key="5">
    <source>
        <dbReference type="ARBA" id="ARBA00022842"/>
    </source>
</evidence>
<evidence type="ECO:0000259" key="10">
    <source>
        <dbReference type="Pfam" id="PF04715"/>
    </source>
</evidence>
<keyword evidence="12" id="KW-1185">Reference proteome</keyword>